<keyword evidence="2" id="KW-1185">Reference proteome</keyword>
<protein>
    <submittedName>
        <fullName evidence="3">Uncharacterized protein LOC111603168</fullName>
    </submittedName>
</protein>
<dbReference type="OMA" id="SCIITTH"/>
<evidence type="ECO:0000313" key="3">
    <source>
        <dbReference type="RefSeq" id="XP_023176415.1"/>
    </source>
</evidence>
<dbReference type="InterPro" id="IPR043504">
    <property type="entry name" value="Peptidase_S1_PA_chymotrypsin"/>
</dbReference>
<dbReference type="KEGG" id="dhe:111603168"/>
<dbReference type="Gene3D" id="2.40.10.10">
    <property type="entry name" value="Trypsin-like serine proteases"/>
    <property type="match status" value="2"/>
</dbReference>
<feature type="signal peptide" evidence="1">
    <location>
        <begin position="1"/>
        <end position="22"/>
    </location>
</feature>
<feature type="chain" id="PRO_5027043129" evidence="1">
    <location>
        <begin position="23"/>
        <end position="345"/>
    </location>
</feature>
<name>A0A6J1M892_DROHY</name>
<proteinExistence type="predicted"/>
<gene>
    <name evidence="3" type="primary">LOC111603168</name>
</gene>
<dbReference type="RefSeq" id="XP_023176415.1">
    <property type="nucleotide sequence ID" value="XM_023320647.2"/>
</dbReference>
<reference evidence="3" key="1">
    <citation type="submission" date="2025-08" db="UniProtKB">
        <authorList>
            <consortium name="RefSeq"/>
        </authorList>
    </citation>
    <scope>IDENTIFICATION</scope>
    <source>
        <strain evidence="3">15085-1641.00</strain>
        <tissue evidence="3">Whole body</tissue>
    </source>
</reference>
<dbReference type="InterPro" id="IPR009003">
    <property type="entry name" value="Peptidase_S1_PA"/>
</dbReference>
<dbReference type="Proteomes" id="UP000504633">
    <property type="component" value="Unplaced"/>
</dbReference>
<dbReference type="OrthoDB" id="7872189at2759"/>
<organism evidence="2 3">
    <name type="scientific">Drosophila hydei</name>
    <name type="common">Fruit fly</name>
    <dbReference type="NCBI Taxonomy" id="7224"/>
    <lineage>
        <taxon>Eukaryota</taxon>
        <taxon>Metazoa</taxon>
        <taxon>Ecdysozoa</taxon>
        <taxon>Arthropoda</taxon>
        <taxon>Hexapoda</taxon>
        <taxon>Insecta</taxon>
        <taxon>Pterygota</taxon>
        <taxon>Neoptera</taxon>
        <taxon>Endopterygota</taxon>
        <taxon>Diptera</taxon>
        <taxon>Brachycera</taxon>
        <taxon>Muscomorpha</taxon>
        <taxon>Ephydroidea</taxon>
        <taxon>Drosophilidae</taxon>
        <taxon>Drosophila</taxon>
    </lineage>
</organism>
<evidence type="ECO:0000256" key="1">
    <source>
        <dbReference type="SAM" id="SignalP"/>
    </source>
</evidence>
<dbReference type="GeneID" id="111603168"/>
<dbReference type="SUPFAM" id="SSF50494">
    <property type="entry name" value="Trypsin-like serine proteases"/>
    <property type="match status" value="1"/>
</dbReference>
<keyword evidence="1" id="KW-0732">Signal</keyword>
<evidence type="ECO:0000313" key="2">
    <source>
        <dbReference type="Proteomes" id="UP000504633"/>
    </source>
</evidence>
<accession>A0A6J1M892</accession>
<sequence>MKMKIINVIMLGILLPWAQSYASKILQLKEGTPCLDRKSVCKLANDCITWHAYKDQHNTLISCGFEPLSGRELHCCPNRFPKAYVPPTTSTPLPPTTPPPHHSTVIQLSNFKHLVPILYLSKHLDYFDYHCTAIILSPTRLLTTSRCVGPNIAGTPSRIAVGVTDPRVNYDEELEYEIKSGIKQMNKDLALLELHTAIDFSDKLMENASIAVLCHADELAGQPKLYAVGFAQNEATNCGLFKLRLERLSDCRVPELSRPVTGINTNATHICVRAMPETSPRLDGCKNCLTATSSVLHVERSDGSLCVAGIATPTTDECTVNSDSTLYTIFVNRAFKAFLGLPIAG</sequence>
<dbReference type="AlphaFoldDB" id="A0A6J1M892"/>